<gene>
    <name evidence="6" type="ORF">sS8_1032</name>
</gene>
<dbReference type="Proteomes" id="UP000266313">
    <property type="component" value="Chromosome"/>
</dbReference>
<dbReference type="InterPro" id="IPR052719">
    <property type="entry name" value="CvpA-like"/>
</dbReference>
<dbReference type="Pfam" id="PF02674">
    <property type="entry name" value="Colicin_V"/>
    <property type="match status" value="1"/>
</dbReference>
<evidence type="ECO:0000256" key="4">
    <source>
        <dbReference type="ARBA" id="ARBA00023136"/>
    </source>
</evidence>
<dbReference type="GO" id="GO:0009403">
    <property type="term" value="P:toxin biosynthetic process"/>
    <property type="evidence" value="ECO:0007669"/>
    <property type="project" value="InterPro"/>
</dbReference>
<evidence type="ECO:0000313" key="7">
    <source>
        <dbReference type="Proteomes" id="UP000266313"/>
    </source>
</evidence>
<organism evidence="6 7">
    <name type="scientific">Methylocaldum marinum</name>
    <dbReference type="NCBI Taxonomy" id="1432792"/>
    <lineage>
        <taxon>Bacteria</taxon>
        <taxon>Pseudomonadati</taxon>
        <taxon>Pseudomonadota</taxon>
        <taxon>Gammaproteobacteria</taxon>
        <taxon>Methylococcales</taxon>
        <taxon>Methylococcaceae</taxon>
        <taxon>Methylocaldum</taxon>
    </lineage>
</organism>
<keyword evidence="7" id="KW-1185">Reference proteome</keyword>
<sequence>MSNLIWIDYCIAGIIGLSALIGLLRGLMREVFSLCAWIAAVWIGLRFSRDFSVYLETLVPLPSARMAASFGVLFFASLILASLVAFVLHKLVHSTGLTGTDRLAGMVFGIGRGIVVVSVLVLLAGITPLPADPWWKQSTLIPPFQSLALWLRDQLPSDFGSYVRFR</sequence>
<protein>
    <submittedName>
        <fullName evidence="6">Colicin V production protein</fullName>
    </submittedName>
</protein>
<feature type="transmembrane region" description="Helical" evidence="5">
    <location>
        <begin position="68"/>
        <end position="91"/>
    </location>
</feature>
<evidence type="ECO:0000313" key="6">
    <source>
        <dbReference type="EMBL" id="BBA32994.1"/>
    </source>
</evidence>
<dbReference type="OrthoDB" id="9810601at2"/>
<evidence type="ECO:0000256" key="2">
    <source>
        <dbReference type="ARBA" id="ARBA00022692"/>
    </source>
</evidence>
<evidence type="ECO:0000256" key="1">
    <source>
        <dbReference type="ARBA" id="ARBA00004141"/>
    </source>
</evidence>
<dbReference type="PANTHER" id="PTHR36926:SF1">
    <property type="entry name" value="COLICIN V PRODUCTION PROTEIN"/>
    <property type="match status" value="1"/>
</dbReference>
<name>A0A250KN54_9GAMM</name>
<comment type="subcellular location">
    <subcellularLocation>
        <location evidence="1">Membrane</location>
        <topology evidence="1">Multi-pass membrane protein</topology>
    </subcellularLocation>
</comment>
<evidence type="ECO:0000256" key="5">
    <source>
        <dbReference type="SAM" id="Phobius"/>
    </source>
</evidence>
<evidence type="ECO:0000256" key="3">
    <source>
        <dbReference type="ARBA" id="ARBA00022989"/>
    </source>
</evidence>
<keyword evidence="4 5" id="KW-0472">Membrane</keyword>
<feature type="transmembrane region" description="Helical" evidence="5">
    <location>
        <begin position="6"/>
        <end position="24"/>
    </location>
</feature>
<dbReference type="RefSeq" id="WP_119628682.1">
    <property type="nucleotide sequence ID" value="NZ_AP017928.1"/>
</dbReference>
<dbReference type="GO" id="GO:0016020">
    <property type="term" value="C:membrane"/>
    <property type="evidence" value="ECO:0007669"/>
    <property type="project" value="UniProtKB-SubCell"/>
</dbReference>
<dbReference type="AlphaFoldDB" id="A0A250KN54"/>
<keyword evidence="3 5" id="KW-1133">Transmembrane helix</keyword>
<feature type="transmembrane region" description="Helical" evidence="5">
    <location>
        <begin position="103"/>
        <end position="126"/>
    </location>
</feature>
<accession>A0A250KN54</accession>
<keyword evidence="2 5" id="KW-0812">Transmembrane</keyword>
<dbReference type="PANTHER" id="PTHR36926">
    <property type="entry name" value="COLICIN V PRODUCTION PROTEIN"/>
    <property type="match status" value="1"/>
</dbReference>
<dbReference type="KEGG" id="mmai:sS8_1032"/>
<dbReference type="EMBL" id="AP017928">
    <property type="protein sequence ID" value="BBA32994.1"/>
    <property type="molecule type" value="Genomic_DNA"/>
</dbReference>
<proteinExistence type="predicted"/>
<feature type="transmembrane region" description="Helical" evidence="5">
    <location>
        <begin position="31"/>
        <end position="48"/>
    </location>
</feature>
<dbReference type="InterPro" id="IPR003825">
    <property type="entry name" value="Colicin-V_CvpA"/>
</dbReference>
<reference evidence="6 7" key="1">
    <citation type="submission" date="2016-12" db="EMBL/GenBank/DDBJ databases">
        <title>Genome sequencing of Methylocaldum marinum.</title>
        <authorList>
            <person name="Takeuchi M."/>
            <person name="Kamagata Y."/>
            <person name="Hiraoka S."/>
            <person name="Oshima K."/>
            <person name="Hattori M."/>
            <person name="Iwasaki W."/>
        </authorList>
    </citation>
    <scope>NUCLEOTIDE SEQUENCE [LARGE SCALE GENOMIC DNA]</scope>
    <source>
        <strain evidence="6 7">S8</strain>
    </source>
</reference>